<dbReference type="SUPFAM" id="SSF53901">
    <property type="entry name" value="Thiolase-like"/>
    <property type="match status" value="2"/>
</dbReference>
<dbReference type="InterPro" id="IPR014031">
    <property type="entry name" value="Ketoacyl_synth_C"/>
</dbReference>
<gene>
    <name evidence="5" type="ORF">E6Q60_12935</name>
</gene>
<dbReference type="CDD" id="cd00834">
    <property type="entry name" value="KAS_I_II"/>
    <property type="match status" value="1"/>
</dbReference>
<sequence length="402" mass="42591">MKDQAYLSMPAFTATCCLGNGLASLRSSLLSQHTGLVPCKFESVDLDTYVGITDITEDKVFLPAELQDFDCRNNRLAYLGLQQDGFIDAVEKAKCRFNKTRIGVFLGTSTSGMLQTEKGYRELDPQTGALPSWVNYRFAQNTCSVAHFVRLALGLGGPTAVVSTACSSSAKVFAMAQRMLLLGVIDAAIVGGVDSLCLTTLYGFHSLQLLSQNPCMPYDTYREGISIGEAAVFALLTRDGSYMPSGSLLIKGVGESSDAYHMSSPHPEGLGARQAMQSALQQARLSAPEIDYIHLHGTATKNNDAIESIAVSAAFEEKPPASSTKGATGHCLGAAGALNVAIGALALQQQVAWGSPGTEELDATLSPIHYLVHNVARPVNHVLSNSFGFGGSNCSIVLGLKD</sequence>
<evidence type="ECO:0000313" key="6">
    <source>
        <dbReference type="Proteomes" id="UP000321055"/>
    </source>
</evidence>
<dbReference type="PANTHER" id="PTHR11712">
    <property type="entry name" value="POLYKETIDE SYNTHASE-RELATED"/>
    <property type="match status" value="1"/>
</dbReference>
<dbReference type="InterPro" id="IPR014030">
    <property type="entry name" value="Ketoacyl_synth_N"/>
</dbReference>
<comment type="caution">
    <text evidence="5">The sequence shown here is derived from an EMBL/GenBank/DDBJ whole genome shotgun (WGS) entry which is preliminary data.</text>
</comment>
<evidence type="ECO:0000259" key="4">
    <source>
        <dbReference type="PROSITE" id="PS52004"/>
    </source>
</evidence>
<dbReference type="InterPro" id="IPR020841">
    <property type="entry name" value="PKS_Beta-ketoAc_synthase_dom"/>
</dbReference>
<dbReference type="EMBL" id="SSFX01000106">
    <property type="protein sequence ID" value="TXI26267.1"/>
    <property type="molecule type" value="Genomic_DNA"/>
</dbReference>
<dbReference type="GO" id="GO:0005829">
    <property type="term" value="C:cytosol"/>
    <property type="evidence" value="ECO:0007669"/>
    <property type="project" value="TreeGrafter"/>
</dbReference>
<dbReference type="Pfam" id="PF02801">
    <property type="entry name" value="Ketoacyl-synt_C"/>
    <property type="match status" value="1"/>
</dbReference>
<dbReference type="PROSITE" id="PS52004">
    <property type="entry name" value="KS3_2"/>
    <property type="match status" value="1"/>
</dbReference>
<reference evidence="5 6" key="1">
    <citation type="submission" date="2018-09" db="EMBL/GenBank/DDBJ databases">
        <title>Metagenome Assembled Genomes from an Advanced Water Purification Facility.</title>
        <authorList>
            <person name="Stamps B.W."/>
            <person name="Spear J.R."/>
        </authorList>
    </citation>
    <scope>NUCLEOTIDE SEQUENCE [LARGE SCALE GENOMIC DNA]</scope>
    <source>
        <strain evidence="5">Bin_54_1</strain>
    </source>
</reference>
<comment type="similarity">
    <text evidence="1 3">Belongs to the thiolase-like superfamily. Beta-ketoacyl-ACP synthases family.</text>
</comment>
<dbReference type="InterPro" id="IPR016039">
    <property type="entry name" value="Thiolase-like"/>
</dbReference>
<dbReference type="AlphaFoldDB" id="A0A5C7VKW9"/>
<evidence type="ECO:0000256" key="3">
    <source>
        <dbReference type="RuleBase" id="RU003694"/>
    </source>
</evidence>
<evidence type="ECO:0000256" key="1">
    <source>
        <dbReference type="ARBA" id="ARBA00008467"/>
    </source>
</evidence>
<dbReference type="PROSITE" id="PS00606">
    <property type="entry name" value="KS3_1"/>
    <property type="match status" value="1"/>
</dbReference>
<dbReference type="GO" id="GO:0006633">
    <property type="term" value="P:fatty acid biosynthetic process"/>
    <property type="evidence" value="ECO:0007669"/>
    <property type="project" value="InterPro"/>
</dbReference>
<evidence type="ECO:0000313" key="5">
    <source>
        <dbReference type="EMBL" id="TXI26267.1"/>
    </source>
</evidence>
<proteinExistence type="inferred from homology"/>
<dbReference type="InterPro" id="IPR000794">
    <property type="entry name" value="Beta-ketoacyl_synthase"/>
</dbReference>
<dbReference type="Proteomes" id="UP000321055">
    <property type="component" value="Unassembled WGS sequence"/>
</dbReference>
<dbReference type="SMART" id="SM00825">
    <property type="entry name" value="PKS_KS"/>
    <property type="match status" value="1"/>
</dbReference>
<dbReference type="Pfam" id="PF00109">
    <property type="entry name" value="ketoacyl-synt"/>
    <property type="match status" value="1"/>
</dbReference>
<dbReference type="Gene3D" id="3.40.47.10">
    <property type="match status" value="1"/>
</dbReference>
<accession>A0A5C7VKW9</accession>
<protein>
    <submittedName>
        <fullName evidence="5">Beta-ketoacyl-[acyl-carrier-protein] synthase family protein</fullName>
    </submittedName>
</protein>
<keyword evidence="2 3" id="KW-0808">Transferase</keyword>
<evidence type="ECO:0000256" key="2">
    <source>
        <dbReference type="ARBA" id="ARBA00022679"/>
    </source>
</evidence>
<organism evidence="5 6">
    <name type="scientific">Nitrosomonas oligotropha</name>
    <dbReference type="NCBI Taxonomy" id="42354"/>
    <lineage>
        <taxon>Bacteria</taxon>
        <taxon>Pseudomonadati</taxon>
        <taxon>Pseudomonadota</taxon>
        <taxon>Betaproteobacteria</taxon>
        <taxon>Nitrosomonadales</taxon>
        <taxon>Nitrosomonadaceae</taxon>
        <taxon>Nitrosomonas</taxon>
    </lineage>
</organism>
<name>A0A5C7VKW9_9PROT</name>
<dbReference type="NCBIfam" id="NF006618">
    <property type="entry name" value="PRK09185.1"/>
    <property type="match status" value="1"/>
</dbReference>
<dbReference type="InterPro" id="IPR018201">
    <property type="entry name" value="Ketoacyl_synth_AS"/>
</dbReference>
<dbReference type="PANTHER" id="PTHR11712:SF320">
    <property type="entry name" value="BETA-KETOACYL SYNTHASE"/>
    <property type="match status" value="1"/>
</dbReference>
<feature type="domain" description="Ketosynthase family 3 (KS3)" evidence="4">
    <location>
        <begin position="1"/>
        <end position="400"/>
    </location>
</feature>
<dbReference type="GO" id="GO:0004315">
    <property type="term" value="F:3-oxoacyl-[acyl-carrier-protein] synthase activity"/>
    <property type="evidence" value="ECO:0007669"/>
    <property type="project" value="InterPro"/>
</dbReference>